<organism evidence="1 2">
    <name type="scientific">Brassica napus</name>
    <name type="common">Rape</name>
    <dbReference type="NCBI Taxonomy" id="3708"/>
    <lineage>
        <taxon>Eukaryota</taxon>
        <taxon>Viridiplantae</taxon>
        <taxon>Streptophyta</taxon>
        <taxon>Embryophyta</taxon>
        <taxon>Tracheophyta</taxon>
        <taxon>Spermatophyta</taxon>
        <taxon>Magnoliopsida</taxon>
        <taxon>eudicotyledons</taxon>
        <taxon>Gunneridae</taxon>
        <taxon>Pentapetalae</taxon>
        <taxon>rosids</taxon>
        <taxon>malvids</taxon>
        <taxon>Brassicales</taxon>
        <taxon>Brassicaceae</taxon>
        <taxon>Brassiceae</taxon>
        <taxon>Brassica</taxon>
    </lineage>
</organism>
<comment type="caution">
    <text evidence="1">The sequence shown here is derived from an EMBL/GenBank/DDBJ whole genome shotgun (WGS) entry which is preliminary data.</text>
</comment>
<accession>A0ABQ7X6E1</accession>
<evidence type="ECO:0000313" key="1">
    <source>
        <dbReference type="EMBL" id="KAH0851540.1"/>
    </source>
</evidence>
<name>A0ABQ7X6E1_BRANA</name>
<protein>
    <submittedName>
        <fullName evidence="1">Uncharacterized protein</fullName>
    </submittedName>
</protein>
<proteinExistence type="predicted"/>
<evidence type="ECO:0000313" key="2">
    <source>
        <dbReference type="Proteomes" id="UP000824890"/>
    </source>
</evidence>
<dbReference type="PANTHER" id="PTHR42995:SF5">
    <property type="entry name" value="ACETYL-COENZYME A CARBOXYLASE CARBOXYL TRANSFERASE SUBUNIT BETA, CHLOROPLASTIC"/>
    <property type="match status" value="1"/>
</dbReference>
<sequence>MNVCEDCGHYLKRDQSERIELSIDPGTWNPMDEDMVSAGPIQISLRRNLIKAFCLCSKKRRQVDLTLFNRYRSIKRYSRW</sequence>
<keyword evidence="2" id="KW-1185">Reference proteome</keyword>
<dbReference type="Gene3D" id="3.90.226.10">
    <property type="entry name" value="2-enoyl-CoA Hydratase, Chain A, domain 1"/>
    <property type="match status" value="1"/>
</dbReference>
<dbReference type="EMBL" id="JAGKQM010001673">
    <property type="protein sequence ID" value="KAH0851540.1"/>
    <property type="molecule type" value="Genomic_DNA"/>
</dbReference>
<dbReference type="Proteomes" id="UP000824890">
    <property type="component" value="Unassembled WGS sequence"/>
</dbReference>
<dbReference type="PANTHER" id="PTHR42995">
    <property type="entry name" value="ACETYL-COENZYME A CARBOXYLASE CARBOXYL TRANSFERASE SUBUNIT BETA, CHLOROPLASTIC"/>
    <property type="match status" value="1"/>
</dbReference>
<gene>
    <name evidence="1" type="ORF">HID58_094657</name>
</gene>
<reference evidence="1 2" key="1">
    <citation type="submission" date="2021-05" db="EMBL/GenBank/DDBJ databases">
        <title>Genome Assembly of Synthetic Allotetraploid Brassica napus Reveals Homoeologous Exchanges between Subgenomes.</title>
        <authorList>
            <person name="Davis J.T."/>
        </authorList>
    </citation>
    <scope>NUCLEOTIDE SEQUENCE [LARGE SCALE GENOMIC DNA]</scope>
    <source>
        <strain evidence="2">cv. Da-Ae</strain>
        <tissue evidence="1">Seedling</tissue>
    </source>
</reference>